<dbReference type="Proteomes" id="UP000574717">
    <property type="component" value="Unassembled WGS sequence"/>
</dbReference>
<dbReference type="Pfam" id="PF07963">
    <property type="entry name" value="N_methyl"/>
    <property type="match status" value="1"/>
</dbReference>
<dbReference type="AlphaFoldDB" id="A0A6V8NKC7"/>
<evidence type="ECO:0000256" key="1">
    <source>
        <dbReference type="SAM" id="Phobius"/>
    </source>
</evidence>
<keyword evidence="1" id="KW-1133">Transmembrane helix</keyword>
<accession>A0A6V8NKC7</accession>
<feature type="non-terminal residue" evidence="2">
    <location>
        <position position="120"/>
    </location>
</feature>
<protein>
    <recommendedName>
        <fullName evidence="4">Prepilin-type N-terminal cleavage/methylation domain-containing protein</fullName>
    </recommendedName>
</protein>
<organism evidence="2 3">
    <name type="scientific">Candidatus Hakubella thermalkaliphila</name>
    <dbReference type="NCBI Taxonomy" id="2754717"/>
    <lineage>
        <taxon>Bacteria</taxon>
        <taxon>Bacillati</taxon>
        <taxon>Actinomycetota</taxon>
        <taxon>Actinomycetota incertae sedis</taxon>
        <taxon>Candidatus Hakubellales</taxon>
        <taxon>Candidatus Hakubellaceae</taxon>
        <taxon>Candidatus Hakubella</taxon>
    </lineage>
</organism>
<dbReference type="InterPro" id="IPR045584">
    <property type="entry name" value="Pilin-like"/>
</dbReference>
<proteinExistence type="predicted"/>
<dbReference type="Gene3D" id="3.30.700.10">
    <property type="entry name" value="Glycoprotein, Type 4 Pilin"/>
    <property type="match status" value="1"/>
</dbReference>
<comment type="caution">
    <text evidence="2">The sequence shown here is derived from an EMBL/GenBank/DDBJ whole genome shotgun (WGS) entry which is preliminary data.</text>
</comment>
<reference evidence="2 3" key="1">
    <citation type="journal article" date="2020" name="Front. Microbiol.">
        <title>Single-cell genomics of novel Actinobacteria with the Wood-Ljungdahl pathway discovered in a serpentinizing system.</title>
        <authorList>
            <person name="Merino N."/>
            <person name="Kawai M."/>
            <person name="Boyd E.S."/>
            <person name="Colman D.R."/>
            <person name="McGlynn S.E."/>
            <person name="Nealson K.H."/>
            <person name="Kurokawa K."/>
            <person name="Hongoh Y."/>
        </authorList>
    </citation>
    <scope>NUCLEOTIDE SEQUENCE [LARGE SCALE GENOMIC DNA]</scope>
    <source>
        <strain evidence="2 3">S03</strain>
    </source>
</reference>
<dbReference type="NCBIfam" id="TIGR02532">
    <property type="entry name" value="IV_pilin_GFxxxE"/>
    <property type="match status" value="1"/>
</dbReference>
<gene>
    <name evidence="2" type="ORF">HKBW3S03_02179</name>
</gene>
<dbReference type="EMBL" id="BLRU01000603">
    <property type="protein sequence ID" value="GFP20675.1"/>
    <property type="molecule type" value="Genomic_DNA"/>
</dbReference>
<keyword evidence="1" id="KW-0812">Transmembrane</keyword>
<name>A0A6V8NKC7_9ACTN</name>
<sequence>MLIMKNDGITLVELIIVISIIGILVVALGLSFQGWVGGYRIEVQVKEMYADLMNARARAKQRNRAHFVVVNAGNYQIFEDTNESGGTAPDAVDLPIAGFTNPKTLQYPVTSGIRTYTMNT</sequence>
<keyword evidence="1" id="KW-0472">Membrane</keyword>
<evidence type="ECO:0008006" key="4">
    <source>
        <dbReference type="Google" id="ProtNLM"/>
    </source>
</evidence>
<dbReference type="InterPro" id="IPR012902">
    <property type="entry name" value="N_methyl_site"/>
</dbReference>
<feature type="transmembrane region" description="Helical" evidence="1">
    <location>
        <begin position="12"/>
        <end position="36"/>
    </location>
</feature>
<evidence type="ECO:0000313" key="2">
    <source>
        <dbReference type="EMBL" id="GFP20675.1"/>
    </source>
</evidence>
<dbReference type="SUPFAM" id="SSF54523">
    <property type="entry name" value="Pili subunits"/>
    <property type="match status" value="1"/>
</dbReference>
<evidence type="ECO:0000313" key="3">
    <source>
        <dbReference type="Proteomes" id="UP000574717"/>
    </source>
</evidence>